<dbReference type="Proteomes" id="UP000319769">
    <property type="component" value="Unassembled WGS sequence"/>
</dbReference>
<dbReference type="EMBL" id="VMNW02000033">
    <property type="protein sequence ID" value="KAA9158727.1"/>
    <property type="molecule type" value="Genomic_DNA"/>
</dbReference>
<sequence>MSSSSTPSNRGVLIVSVEQPGKPGDELAKCVIGDVPEWGRDCLDELVSTLLSRESPFPCTFAVAAAKKNSLRFGFVDDLDDEAAWKPLIRILATYLSEYQQLSRDTSLAVFFPPDKEIRSLEEYNAKFWSVLQYLHDNDPGRWPAELPAHPEHPMWEFAFGDTEIFVVCNTPAHGTRHSRFASGFLITFQPRWVFEGLEPGSARGTAARRVIRKRLRAFDGMEPSRYLGDYGDEQNREWRQYFLPDTNDTEMPACPFHNTKVD</sequence>
<accession>A0A5N0V488</accession>
<proteinExistence type="predicted"/>
<protein>
    <submittedName>
        <fullName evidence="1">YqcI/YcgG family protein</fullName>
    </submittedName>
</protein>
<name>A0A5N0V488_9PSEU</name>
<gene>
    <name evidence="1" type="ORF">FPZ12_021950</name>
</gene>
<evidence type="ECO:0000313" key="2">
    <source>
        <dbReference type="Proteomes" id="UP000319769"/>
    </source>
</evidence>
<dbReference type="OrthoDB" id="112290at2"/>
<comment type="caution">
    <text evidence="1">The sequence shown here is derived from an EMBL/GenBank/DDBJ whole genome shotgun (WGS) entry which is preliminary data.</text>
</comment>
<dbReference type="PANTHER" id="PTHR40045:SF1">
    <property type="entry name" value="YQCI_YCGG FAMILY PROTEIN"/>
    <property type="match status" value="1"/>
</dbReference>
<dbReference type="PANTHER" id="PTHR40045">
    <property type="entry name" value="YCGG FAMILY PROTEIN"/>
    <property type="match status" value="1"/>
</dbReference>
<evidence type="ECO:0000313" key="1">
    <source>
        <dbReference type="EMBL" id="KAA9158727.1"/>
    </source>
</evidence>
<keyword evidence="2" id="KW-1185">Reference proteome</keyword>
<dbReference type="AlphaFoldDB" id="A0A5N0V488"/>
<organism evidence="1 2">
    <name type="scientific">Amycolatopsis acidicola</name>
    <dbReference type="NCBI Taxonomy" id="2596893"/>
    <lineage>
        <taxon>Bacteria</taxon>
        <taxon>Bacillati</taxon>
        <taxon>Actinomycetota</taxon>
        <taxon>Actinomycetes</taxon>
        <taxon>Pseudonocardiales</taxon>
        <taxon>Pseudonocardiaceae</taxon>
        <taxon>Amycolatopsis</taxon>
    </lineage>
</organism>
<dbReference type="Pfam" id="PF08892">
    <property type="entry name" value="YqcI_YcgG"/>
    <property type="match status" value="1"/>
</dbReference>
<reference evidence="1" key="1">
    <citation type="submission" date="2019-09" db="EMBL/GenBank/DDBJ databases">
        <authorList>
            <person name="Teo W.F.A."/>
            <person name="Duangmal K."/>
        </authorList>
    </citation>
    <scope>NUCLEOTIDE SEQUENCE [LARGE SCALE GENOMIC DNA]</scope>
    <source>
        <strain evidence="1">K81G1</strain>
    </source>
</reference>
<dbReference type="InterPro" id="IPR014988">
    <property type="entry name" value="Uncharacterised_YqcI/YcgG"/>
</dbReference>